<dbReference type="PANTHER" id="PTHR23025:SF3">
    <property type="entry name" value="HORMONE-SENSITIVE LIPASE"/>
    <property type="match status" value="1"/>
</dbReference>
<dbReference type="EMBL" id="KI912118">
    <property type="protein sequence ID" value="ETS75457.1"/>
    <property type="molecule type" value="Genomic_DNA"/>
</dbReference>
<keyword evidence="3" id="KW-1185">Reference proteome</keyword>
<dbReference type="GeneID" id="19277414"/>
<dbReference type="PANTHER" id="PTHR23025">
    <property type="entry name" value="TRIACYLGLYCEROL LIPASE"/>
    <property type="match status" value="1"/>
</dbReference>
<dbReference type="SUPFAM" id="SSF53474">
    <property type="entry name" value="alpha/beta-Hydrolases"/>
    <property type="match status" value="1"/>
</dbReference>
<dbReference type="OMA" id="FHLWPGV"/>
<sequence>MEIKQHIPRALTFDPEYAEWRKPFGNLTNVPLCKTVREMRKYNDTFTRVVWAQMPPQPTIKRKVYRIPSYDGVELEITRFATTEQLESPTPLPAWLQFHGGGVCALSIEIYAPLLAKQAAESGAQLLAVEYRLAPEHPAPGPVEDCYAALRWVSEHAAELGLDAARLGLMGDSGGGALVAGCSLMARDRGLEPPVARQLMTYPMLDDRTIKRLSPQNPQAPLVSLPLGTLAMCWEAYVGKDKAGSLDEGAVSPYVAPGRATDLCGLPPTYIDVGSLDLFRDECAMFAARLAAADVDIEFHLFSGVPHGFEAASEISITKMALERRYRFMRNL</sequence>
<dbReference type="GO" id="GO:0019433">
    <property type="term" value="P:triglyceride catabolic process"/>
    <property type="evidence" value="ECO:0007669"/>
    <property type="project" value="TreeGrafter"/>
</dbReference>
<gene>
    <name evidence="2" type="ORF">PFICI_12401</name>
</gene>
<dbReference type="InParanoid" id="W3WQN4"/>
<dbReference type="GO" id="GO:0004806">
    <property type="term" value="F:triacylglycerol lipase activity"/>
    <property type="evidence" value="ECO:0007669"/>
    <property type="project" value="TreeGrafter"/>
</dbReference>
<feature type="domain" description="Alpha/beta hydrolase fold-3" evidence="1">
    <location>
        <begin position="96"/>
        <end position="310"/>
    </location>
</feature>
<reference evidence="3" key="1">
    <citation type="journal article" date="2015" name="BMC Genomics">
        <title>Genomic and transcriptomic analysis of the endophytic fungus Pestalotiopsis fici reveals its lifestyle and high potential for synthesis of natural products.</title>
        <authorList>
            <person name="Wang X."/>
            <person name="Zhang X."/>
            <person name="Liu L."/>
            <person name="Xiang M."/>
            <person name="Wang W."/>
            <person name="Sun X."/>
            <person name="Che Y."/>
            <person name="Guo L."/>
            <person name="Liu G."/>
            <person name="Guo L."/>
            <person name="Wang C."/>
            <person name="Yin W.B."/>
            <person name="Stadler M."/>
            <person name="Zhang X."/>
            <person name="Liu X."/>
        </authorList>
    </citation>
    <scope>NUCLEOTIDE SEQUENCE [LARGE SCALE GENOMIC DNA]</scope>
    <source>
        <strain evidence="3">W106-1 / CGMCC3.15140</strain>
    </source>
</reference>
<evidence type="ECO:0000313" key="2">
    <source>
        <dbReference type="EMBL" id="ETS75457.1"/>
    </source>
</evidence>
<dbReference type="HOGENOM" id="CLU_012494_6_1_1"/>
<dbReference type="GO" id="GO:0005829">
    <property type="term" value="C:cytosol"/>
    <property type="evidence" value="ECO:0007669"/>
    <property type="project" value="TreeGrafter"/>
</dbReference>
<proteinExistence type="predicted"/>
<dbReference type="Pfam" id="PF07859">
    <property type="entry name" value="Abhydrolase_3"/>
    <property type="match status" value="1"/>
</dbReference>
<dbReference type="STRING" id="1229662.W3WQN4"/>
<dbReference type="OrthoDB" id="408631at2759"/>
<organism evidence="2 3">
    <name type="scientific">Pestalotiopsis fici (strain W106-1 / CGMCC3.15140)</name>
    <dbReference type="NCBI Taxonomy" id="1229662"/>
    <lineage>
        <taxon>Eukaryota</taxon>
        <taxon>Fungi</taxon>
        <taxon>Dikarya</taxon>
        <taxon>Ascomycota</taxon>
        <taxon>Pezizomycotina</taxon>
        <taxon>Sordariomycetes</taxon>
        <taxon>Xylariomycetidae</taxon>
        <taxon>Amphisphaeriales</taxon>
        <taxon>Sporocadaceae</taxon>
        <taxon>Pestalotiopsis</taxon>
    </lineage>
</organism>
<dbReference type="Proteomes" id="UP000030651">
    <property type="component" value="Unassembled WGS sequence"/>
</dbReference>
<dbReference type="InterPro" id="IPR029058">
    <property type="entry name" value="AB_hydrolase_fold"/>
</dbReference>
<dbReference type="AlphaFoldDB" id="W3WQN4"/>
<dbReference type="eggNOG" id="KOG4388">
    <property type="taxonomic scope" value="Eukaryota"/>
</dbReference>
<dbReference type="RefSeq" id="XP_007839173.1">
    <property type="nucleotide sequence ID" value="XM_007840982.1"/>
</dbReference>
<dbReference type="Gene3D" id="3.40.50.1820">
    <property type="entry name" value="alpha/beta hydrolase"/>
    <property type="match status" value="1"/>
</dbReference>
<evidence type="ECO:0000313" key="3">
    <source>
        <dbReference type="Proteomes" id="UP000030651"/>
    </source>
</evidence>
<dbReference type="InterPro" id="IPR013094">
    <property type="entry name" value="AB_hydrolase_3"/>
</dbReference>
<accession>W3WQN4</accession>
<dbReference type="KEGG" id="pfy:PFICI_12401"/>
<evidence type="ECO:0000259" key="1">
    <source>
        <dbReference type="Pfam" id="PF07859"/>
    </source>
</evidence>
<name>W3WQN4_PESFW</name>
<dbReference type="GO" id="GO:0004771">
    <property type="term" value="F:sterol ester esterase activity"/>
    <property type="evidence" value="ECO:0007669"/>
    <property type="project" value="TreeGrafter"/>
</dbReference>
<protein>
    <recommendedName>
        <fullName evidence="1">Alpha/beta hydrolase fold-3 domain-containing protein</fullName>
    </recommendedName>
</protein>